<comment type="caution">
    <text evidence="13">The sequence shown here is derived from an EMBL/GenBank/DDBJ whole genome shotgun (WGS) entry which is preliminary data.</text>
</comment>
<dbReference type="FunFam" id="1.20.1270.50:FF:000002">
    <property type="entry name" value="Alpha-mannosidase"/>
    <property type="match status" value="1"/>
</dbReference>
<keyword evidence="5 10" id="KW-0378">Hydrolase</keyword>
<comment type="cofactor">
    <cofactor evidence="10">
        <name>Zn(2+)</name>
        <dbReference type="ChEBI" id="CHEBI:29105"/>
    </cofactor>
    <text evidence="10">Binds 1 zinc ion per subunit.</text>
</comment>
<dbReference type="Gene3D" id="2.70.98.30">
    <property type="entry name" value="Golgi alpha-mannosidase II, domain 4"/>
    <property type="match status" value="1"/>
</dbReference>
<dbReference type="GO" id="GO:0004559">
    <property type="term" value="F:alpha-mannosidase activity"/>
    <property type="evidence" value="ECO:0007669"/>
    <property type="project" value="UniProtKB-EC"/>
</dbReference>
<accession>A0AAV2H1B9</accession>
<dbReference type="InterPro" id="IPR011013">
    <property type="entry name" value="Gal_mutarotase_sf_dom"/>
</dbReference>
<keyword evidence="11" id="KW-1133">Transmembrane helix</keyword>
<dbReference type="InterPro" id="IPR028995">
    <property type="entry name" value="Glyco_hydro_57/38_cen_sf"/>
</dbReference>
<keyword evidence="7" id="KW-1015">Disulfide bond</keyword>
<dbReference type="Pfam" id="PF07748">
    <property type="entry name" value="Glyco_hydro_38C"/>
    <property type="match status" value="1"/>
</dbReference>
<sequence>MRLSVKKLLQWIFLLILLQVVVYYWSIKRSRRVNAKLLPRRQSQTQTDTHGTCSFKTCPNIKKGVLNVHLVPHSHIDVGWLKTVDQYYTGEIPIDVGQREFGCVRCTLNTTIRELQKNPSRRFSFVEMKYLSRYWNEVDDGERAVIRQLIQERRLELLSGGWVMSDSGVTMYNDIIDQHTLGFDFISETFGPCAHSKTGWHVDQFGHSREHSSLFAQMGYDSLFVGRIDFEDLAERKRSKNMEIVWRASPENLSNQTSLFTHVTFDGYYAPPGFVLDDGAPHPEISDTDAVNFIKIAKQRAHTYKSTHLLLPMGSDFGYKDAERWFNYMDPLIQKVNAMVKQGESSGVHLIYSTPSCYTYYVNQENLTFEVKKDDFLPYSTAPSHFWTGYFTTRGGLKKHIKVAGQVLQSCKQLSIFAGLDESFRQINILRDVMAVMQHHDAITGTQKKHVLKDYNYQLSSGTNECQNVMAQAYKKIWQLTESDGGHNVAPQFCLNLNTSSCNVSEGRQQFLVTLYNPLSWQTDVNVRFPVSFNKLSITDGRGHSIVYQIVPIPDHIKRIPERKTSPDIEVVLQTILPPMSVTTFSVKPEEDGESKVNFPADEPRGSNNIVVENEHLTVTFSRNSGLLISIFNKESSIEESISQEFTYYEGQQTIARFSGAYVFVPKSPNTKRVGGEGTVGIKLVSGELVQEIHQTFSPWVSQIVRLYKGAKYVEFQWIVGPIDDRDNQGKEVVSVFTSTIANGGTFYTDSNGREMMERVKDIRESWNYQPKDYISGNYYPVTSRILIKDSQRNVQLTILTDRPQGGTSLGSGMLELMVHRKLLYDDGLGVAEPLNDSGEDNRGIIFTGKHFLFLETIEKSRLLVKHLAMQIHLEPTLMFTPVNEGMKFHKALKQVKGDEVYLTDLLPDNVQVLTLDRISANETTLYLLRLENVFEVKEFAAEAEVYLETMFRPFDIVSVEETTLGANFCPQDINRLQWRTVDGLTSQSISSTDYRLIMEPPFKVKLKPMEIRTFRIQVARD</sequence>
<dbReference type="PANTHER" id="PTHR11607">
    <property type="entry name" value="ALPHA-MANNOSIDASE"/>
    <property type="match status" value="1"/>
</dbReference>
<feature type="transmembrane region" description="Helical" evidence="11">
    <location>
        <begin position="7"/>
        <end position="26"/>
    </location>
</feature>
<evidence type="ECO:0000256" key="5">
    <source>
        <dbReference type="ARBA" id="ARBA00022801"/>
    </source>
</evidence>
<gene>
    <name evidence="13" type="ORF">GSLYS_00001585001</name>
</gene>
<keyword evidence="9 10" id="KW-0326">Glycosidase</keyword>
<dbReference type="Pfam" id="PF09261">
    <property type="entry name" value="Alpha-mann_mid"/>
    <property type="match status" value="1"/>
</dbReference>
<dbReference type="SUPFAM" id="SSF74650">
    <property type="entry name" value="Galactose mutarotase-like"/>
    <property type="match status" value="1"/>
</dbReference>
<organism evidence="13 14">
    <name type="scientific">Lymnaea stagnalis</name>
    <name type="common">Great pond snail</name>
    <name type="synonym">Helix stagnalis</name>
    <dbReference type="NCBI Taxonomy" id="6523"/>
    <lineage>
        <taxon>Eukaryota</taxon>
        <taxon>Metazoa</taxon>
        <taxon>Spiralia</taxon>
        <taxon>Lophotrochozoa</taxon>
        <taxon>Mollusca</taxon>
        <taxon>Gastropoda</taxon>
        <taxon>Heterobranchia</taxon>
        <taxon>Euthyneura</taxon>
        <taxon>Panpulmonata</taxon>
        <taxon>Hygrophila</taxon>
        <taxon>Lymnaeoidea</taxon>
        <taxon>Lymnaeidae</taxon>
        <taxon>Lymnaea</taxon>
    </lineage>
</organism>
<evidence type="ECO:0000256" key="4">
    <source>
        <dbReference type="ARBA" id="ARBA00022723"/>
    </source>
</evidence>
<dbReference type="AlphaFoldDB" id="A0AAV2H1B9"/>
<dbReference type="SUPFAM" id="SSF88688">
    <property type="entry name" value="Families 57/38 glycoside transferase middle domain"/>
    <property type="match status" value="1"/>
</dbReference>
<dbReference type="SUPFAM" id="SSF88713">
    <property type="entry name" value="Glycoside hydrolase/deacetylase"/>
    <property type="match status" value="1"/>
</dbReference>
<evidence type="ECO:0000256" key="2">
    <source>
        <dbReference type="ARBA" id="ARBA00009792"/>
    </source>
</evidence>
<keyword evidence="4 10" id="KW-0479">Metal-binding</keyword>
<comment type="catalytic activity">
    <reaction evidence="1">
        <text>Hydrolysis of terminal, non-reducing alpha-D-mannose residues in alpha-D-mannosides.</text>
        <dbReference type="EC" id="3.2.1.24"/>
    </reaction>
</comment>
<dbReference type="EMBL" id="CAXITT010000017">
    <property type="protein sequence ID" value="CAL1527408.1"/>
    <property type="molecule type" value="Genomic_DNA"/>
</dbReference>
<dbReference type="InterPro" id="IPR011330">
    <property type="entry name" value="Glyco_hydro/deAcase_b/a-brl"/>
</dbReference>
<dbReference type="Gene3D" id="2.60.40.1180">
    <property type="entry name" value="Golgi alpha-mannosidase II"/>
    <property type="match status" value="1"/>
</dbReference>
<dbReference type="Pfam" id="PF17677">
    <property type="entry name" value="Glyco_hydro38C2"/>
    <property type="match status" value="1"/>
</dbReference>
<dbReference type="Gene3D" id="1.20.1270.50">
    <property type="entry name" value="Glycoside hydrolase family 38, central domain"/>
    <property type="match status" value="2"/>
</dbReference>
<evidence type="ECO:0000313" key="14">
    <source>
        <dbReference type="Proteomes" id="UP001497497"/>
    </source>
</evidence>
<dbReference type="InterPro" id="IPR037094">
    <property type="entry name" value="Glyco_hydro_38_cen_sf"/>
</dbReference>
<dbReference type="InterPro" id="IPR015341">
    <property type="entry name" value="Glyco_hydro_38_cen"/>
</dbReference>
<dbReference type="EC" id="3.2.1.-" evidence="10"/>
<dbReference type="Gene3D" id="2.60.40.1360">
    <property type="match status" value="1"/>
</dbReference>
<evidence type="ECO:0000256" key="6">
    <source>
        <dbReference type="ARBA" id="ARBA00022833"/>
    </source>
</evidence>
<evidence type="ECO:0000256" key="7">
    <source>
        <dbReference type="ARBA" id="ARBA00023157"/>
    </source>
</evidence>
<dbReference type="Proteomes" id="UP001497497">
    <property type="component" value="Unassembled WGS sequence"/>
</dbReference>
<keyword evidence="8" id="KW-0325">Glycoprotein</keyword>
<proteinExistence type="inferred from homology"/>
<dbReference type="InterPro" id="IPR011682">
    <property type="entry name" value="Glyco_hydro_38_C"/>
</dbReference>
<reference evidence="13 14" key="1">
    <citation type="submission" date="2024-04" db="EMBL/GenBank/DDBJ databases">
        <authorList>
            <consortium name="Genoscope - CEA"/>
            <person name="William W."/>
        </authorList>
    </citation>
    <scope>NUCLEOTIDE SEQUENCE [LARGE SCALE GENOMIC DNA]</scope>
</reference>
<dbReference type="InterPro" id="IPR013780">
    <property type="entry name" value="Glyco_hydro_b"/>
</dbReference>
<evidence type="ECO:0000256" key="11">
    <source>
        <dbReference type="SAM" id="Phobius"/>
    </source>
</evidence>
<evidence type="ECO:0000256" key="10">
    <source>
        <dbReference type="RuleBase" id="RU361199"/>
    </source>
</evidence>
<keyword evidence="14" id="KW-1185">Reference proteome</keyword>
<dbReference type="InterPro" id="IPR000602">
    <property type="entry name" value="Glyco_hydro_38_N"/>
</dbReference>
<keyword evidence="6 10" id="KW-0862">Zinc</keyword>
<dbReference type="GO" id="GO:0046872">
    <property type="term" value="F:metal ion binding"/>
    <property type="evidence" value="ECO:0007669"/>
    <property type="project" value="UniProtKB-KW"/>
</dbReference>
<name>A0AAV2H1B9_LYMST</name>
<dbReference type="GO" id="GO:0005764">
    <property type="term" value="C:lysosome"/>
    <property type="evidence" value="ECO:0007669"/>
    <property type="project" value="TreeGrafter"/>
</dbReference>
<dbReference type="PANTHER" id="PTHR11607:SF3">
    <property type="entry name" value="LYSOSOMAL ALPHA-MANNOSIDASE"/>
    <property type="match status" value="1"/>
</dbReference>
<evidence type="ECO:0000313" key="13">
    <source>
        <dbReference type="EMBL" id="CAL1527408.1"/>
    </source>
</evidence>
<dbReference type="SMART" id="SM00872">
    <property type="entry name" value="Alpha-mann_mid"/>
    <property type="match status" value="1"/>
</dbReference>
<evidence type="ECO:0000256" key="8">
    <source>
        <dbReference type="ARBA" id="ARBA00023180"/>
    </source>
</evidence>
<evidence type="ECO:0000256" key="9">
    <source>
        <dbReference type="ARBA" id="ARBA00023295"/>
    </source>
</evidence>
<dbReference type="Pfam" id="PF01074">
    <property type="entry name" value="Glyco_hydro_38N"/>
    <property type="match status" value="1"/>
</dbReference>
<dbReference type="InterPro" id="IPR050843">
    <property type="entry name" value="Glycosyl_Hydrlase_38"/>
</dbReference>
<dbReference type="InterPro" id="IPR027291">
    <property type="entry name" value="Glyco_hydro_38_N_sf"/>
</dbReference>
<dbReference type="FunFam" id="1.20.1270.50:FF:000003">
    <property type="entry name" value="Alpha-mannosidase"/>
    <property type="match status" value="1"/>
</dbReference>
<protein>
    <recommendedName>
        <fullName evidence="3 10">Alpha-mannosidase</fullName>
        <ecNumber evidence="10">3.2.1.-</ecNumber>
    </recommendedName>
</protein>
<dbReference type="FunFam" id="2.70.98.30:FF:000003">
    <property type="entry name" value="Alpha-mannosidase"/>
    <property type="match status" value="1"/>
</dbReference>
<dbReference type="Gene3D" id="3.20.110.10">
    <property type="entry name" value="Glycoside hydrolase 38, N terminal domain"/>
    <property type="match status" value="1"/>
</dbReference>
<evidence type="ECO:0000259" key="12">
    <source>
        <dbReference type="SMART" id="SM00872"/>
    </source>
</evidence>
<dbReference type="GO" id="GO:0030246">
    <property type="term" value="F:carbohydrate binding"/>
    <property type="evidence" value="ECO:0007669"/>
    <property type="project" value="InterPro"/>
</dbReference>
<dbReference type="InterPro" id="IPR041147">
    <property type="entry name" value="GH38_C"/>
</dbReference>
<evidence type="ECO:0000256" key="1">
    <source>
        <dbReference type="ARBA" id="ARBA00000365"/>
    </source>
</evidence>
<dbReference type="GO" id="GO:0006013">
    <property type="term" value="P:mannose metabolic process"/>
    <property type="evidence" value="ECO:0007669"/>
    <property type="project" value="InterPro"/>
</dbReference>
<keyword evidence="11" id="KW-0812">Transmembrane</keyword>
<feature type="domain" description="Glycoside hydrolase family 38 central" evidence="12">
    <location>
        <begin position="385"/>
        <end position="459"/>
    </location>
</feature>
<keyword evidence="11" id="KW-0472">Membrane</keyword>
<comment type="similarity">
    <text evidence="2 10">Belongs to the glycosyl hydrolase 38 family.</text>
</comment>
<evidence type="ECO:0000256" key="3">
    <source>
        <dbReference type="ARBA" id="ARBA00012752"/>
    </source>
</evidence>